<dbReference type="Gene3D" id="3.40.190.10">
    <property type="entry name" value="Periplasmic binding protein-like II"/>
    <property type="match status" value="2"/>
</dbReference>
<name>A0A3N4S3M2_9ACTN</name>
<dbReference type="Proteomes" id="UP000266906">
    <property type="component" value="Unassembled WGS sequence"/>
</dbReference>
<gene>
    <name evidence="4" type="ORF">EDD38_3554</name>
</gene>
<feature type="signal peptide" evidence="2">
    <location>
        <begin position="1"/>
        <end position="21"/>
    </location>
</feature>
<dbReference type="AlphaFoldDB" id="A0A3N4S3M2"/>
<feature type="domain" description="Solute-binding protein family 3/N-terminal" evidence="3">
    <location>
        <begin position="35"/>
        <end position="271"/>
    </location>
</feature>
<dbReference type="PROSITE" id="PS51257">
    <property type="entry name" value="PROKAR_LIPOPROTEIN"/>
    <property type="match status" value="1"/>
</dbReference>
<evidence type="ECO:0000256" key="1">
    <source>
        <dbReference type="ARBA" id="ARBA00022729"/>
    </source>
</evidence>
<accession>A0A3N4S3M2</accession>
<dbReference type="SMART" id="SM00062">
    <property type="entry name" value="PBPb"/>
    <property type="match status" value="1"/>
</dbReference>
<reference evidence="4 5" key="1">
    <citation type="submission" date="2018-11" db="EMBL/GenBank/DDBJ databases">
        <title>Sequencing the genomes of 1000 actinobacteria strains.</title>
        <authorList>
            <person name="Klenk H.-P."/>
        </authorList>
    </citation>
    <scope>NUCLEOTIDE SEQUENCE [LARGE SCALE GENOMIC DNA]</scope>
    <source>
        <strain evidence="4 5">DSM 44781</strain>
    </source>
</reference>
<protein>
    <submittedName>
        <fullName evidence="4">Amino acid ABC transporter substrate-binding protein (PAAT family)</fullName>
    </submittedName>
</protein>
<dbReference type="InterPro" id="IPR001638">
    <property type="entry name" value="Solute-binding_3/MltF_N"/>
</dbReference>
<evidence type="ECO:0000259" key="3">
    <source>
        <dbReference type="SMART" id="SM00062"/>
    </source>
</evidence>
<evidence type="ECO:0000256" key="2">
    <source>
        <dbReference type="SAM" id="SignalP"/>
    </source>
</evidence>
<sequence length="297" mass="31967">MPIPRPLRLAVVLALLAPAAAGCGGGDKPAFGSDRINIGFKGDRPGMSEFTDKGTYDGFEPHLATMVTGTITVGGKPLTYTATPVTTANWEDALLDGQANHNKADLVIADVSERDDLKKEYDLAGPYLQTPLGVLLKADDTRTVGKAEDLRALRVCVSTGTTAEAQLNEIGGLPPVHGENLTQCLARVDDGTADAVLSDYLVLKGVAANSGSNGRRAYRVARDAHIGKTQFLMMVLPKGHQKACEQLRRAINDYLQTPDWMNSLRRYFDFAPADFTDKELRDTFQPITTSAGDRCSA</sequence>
<dbReference type="RefSeq" id="WP_123818755.1">
    <property type="nucleotide sequence ID" value="NZ_RKQG01000001.1"/>
</dbReference>
<proteinExistence type="predicted"/>
<feature type="chain" id="PRO_5039015026" evidence="2">
    <location>
        <begin position="22"/>
        <end position="297"/>
    </location>
</feature>
<organism evidence="4 5">
    <name type="scientific">Kitasatospora cineracea</name>
    <dbReference type="NCBI Taxonomy" id="88074"/>
    <lineage>
        <taxon>Bacteria</taxon>
        <taxon>Bacillati</taxon>
        <taxon>Actinomycetota</taxon>
        <taxon>Actinomycetes</taxon>
        <taxon>Kitasatosporales</taxon>
        <taxon>Streptomycetaceae</taxon>
        <taxon>Kitasatospora</taxon>
    </lineage>
</organism>
<evidence type="ECO:0000313" key="4">
    <source>
        <dbReference type="EMBL" id="RPE35207.1"/>
    </source>
</evidence>
<dbReference type="PANTHER" id="PTHR35936">
    <property type="entry name" value="MEMBRANE-BOUND LYTIC MUREIN TRANSGLYCOSYLASE F"/>
    <property type="match status" value="1"/>
</dbReference>
<dbReference type="EMBL" id="RKQG01000001">
    <property type="protein sequence ID" value="RPE35207.1"/>
    <property type="molecule type" value="Genomic_DNA"/>
</dbReference>
<dbReference type="SUPFAM" id="SSF53850">
    <property type="entry name" value="Periplasmic binding protein-like II"/>
    <property type="match status" value="1"/>
</dbReference>
<evidence type="ECO:0000313" key="5">
    <source>
        <dbReference type="Proteomes" id="UP000266906"/>
    </source>
</evidence>
<dbReference type="Pfam" id="PF00497">
    <property type="entry name" value="SBP_bac_3"/>
    <property type="match status" value="1"/>
</dbReference>
<keyword evidence="5" id="KW-1185">Reference proteome</keyword>
<dbReference type="PANTHER" id="PTHR35936:SF17">
    <property type="entry name" value="ARGININE-BINDING EXTRACELLULAR PROTEIN ARTP"/>
    <property type="match status" value="1"/>
</dbReference>
<keyword evidence="1 2" id="KW-0732">Signal</keyword>
<comment type="caution">
    <text evidence="4">The sequence shown here is derived from an EMBL/GenBank/DDBJ whole genome shotgun (WGS) entry which is preliminary data.</text>
</comment>